<dbReference type="CDD" id="cd16917">
    <property type="entry name" value="HATPase_UhpB-NarQ-NarX-like"/>
    <property type="match status" value="1"/>
</dbReference>
<proteinExistence type="predicted"/>
<evidence type="ECO:0000256" key="4">
    <source>
        <dbReference type="ARBA" id="ARBA00022679"/>
    </source>
</evidence>
<evidence type="ECO:0000256" key="5">
    <source>
        <dbReference type="ARBA" id="ARBA00022741"/>
    </source>
</evidence>
<name>A0ABW4XHZ3_9ACTN</name>
<dbReference type="Gene3D" id="1.20.5.1930">
    <property type="match status" value="1"/>
</dbReference>
<keyword evidence="3" id="KW-0597">Phosphoprotein</keyword>
<evidence type="ECO:0000256" key="6">
    <source>
        <dbReference type="ARBA" id="ARBA00022777"/>
    </source>
</evidence>
<feature type="transmembrane region" description="Helical" evidence="10">
    <location>
        <begin position="162"/>
        <end position="185"/>
    </location>
</feature>
<dbReference type="InterPro" id="IPR011712">
    <property type="entry name" value="Sig_transdc_His_kin_sub3_dim/P"/>
</dbReference>
<keyword evidence="10" id="KW-0812">Transmembrane</keyword>
<comment type="catalytic activity">
    <reaction evidence="1">
        <text>ATP + protein L-histidine = ADP + protein N-phospho-L-histidine.</text>
        <dbReference type="EC" id="2.7.13.3"/>
    </reaction>
</comment>
<comment type="caution">
    <text evidence="12">The sequence shown here is derived from an EMBL/GenBank/DDBJ whole genome shotgun (WGS) entry which is preliminary data.</text>
</comment>
<reference evidence="13" key="1">
    <citation type="journal article" date="2019" name="Int. J. Syst. Evol. Microbiol.">
        <title>The Global Catalogue of Microorganisms (GCM) 10K type strain sequencing project: providing services to taxonomists for standard genome sequencing and annotation.</title>
        <authorList>
            <consortium name="The Broad Institute Genomics Platform"/>
            <consortium name="The Broad Institute Genome Sequencing Center for Infectious Disease"/>
            <person name="Wu L."/>
            <person name="Ma J."/>
        </authorList>
    </citation>
    <scope>NUCLEOTIDE SEQUENCE [LARGE SCALE GENOMIC DNA]</scope>
    <source>
        <strain evidence="13">JCM 3338</strain>
    </source>
</reference>
<dbReference type="InterPro" id="IPR055558">
    <property type="entry name" value="DUF7134"/>
</dbReference>
<dbReference type="PANTHER" id="PTHR24421">
    <property type="entry name" value="NITRATE/NITRITE SENSOR PROTEIN NARX-RELATED"/>
    <property type="match status" value="1"/>
</dbReference>
<keyword evidence="8" id="KW-0902">Two-component regulatory system</keyword>
<accession>A0ABW4XHZ3</accession>
<dbReference type="Pfam" id="PF02518">
    <property type="entry name" value="HATPase_c"/>
    <property type="match status" value="1"/>
</dbReference>
<protein>
    <recommendedName>
        <fullName evidence="2">histidine kinase</fullName>
        <ecNumber evidence="2">2.7.13.3</ecNumber>
    </recommendedName>
</protein>
<dbReference type="InterPro" id="IPR005467">
    <property type="entry name" value="His_kinase_dom"/>
</dbReference>
<sequence>MSSRGVPEAGLPGELPAVMTGMTVPWRGRLARLHPYDDVALAAAVAVLDMTTQWAPGQQPALLADLQPSPPVLLLAVAGYVPLAWRRRAPLAVFAAVWLHSVAAHLLVSGYRPTLSVLLALYTVAAVCRPARSVPALAAAFVVSGLSLVAELADVPSSLRAATLWGGIPLFALLDLVTWGVGVWVGRTRQDRADLLARRDRAAREAVTAERDRIARELHDIVAHAVTIMVVQAAGARRVLPRDPRQAEGALTNIEETGKQAMIELRRLLRVLGQQPGQPEGSTRTPNPGLGEVDELVDRMRKAGLDVAVRRMGTPGRLDPSVDLAAHRIVQEALTNVLKHAGPGAHAAVELHWDDSTLLLSIQDDGRGESPAARATLSTGHGLLGVNERARAVGGGLAAGIRPGGGFEVRASLPAAPMPMPMPMPAPYAGEAGRQPSSPDAVKAEPG</sequence>
<dbReference type="Gene3D" id="3.30.565.10">
    <property type="entry name" value="Histidine kinase-like ATPase, C-terminal domain"/>
    <property type="match status" value="1"/>
</dbReference>
<evidence type="ECO:0000256" key="9">
    <source>
        <dbReference type="SAM" id="MobiDB-lite"/>
    </source>
</evidence>
<dbReference type="EC" id="2.7.13.3" evidence="2"/>
<keyword evidence="4" id="KW-0808">Transferase</keyword>
<dbReference type="EMBL" id="JBHUHP010000030">
    <property type="protein sequence ID" value="MFD2094298.1"/>
    <property type="molecule type" value="Genomic_DNA"/>
</dbReference>
<organism evidence="12 13">
    <name type="scientific">Blastococcus deserti</name>
    <dbReference type="NCBI Taxonomy" id="2259033"/>
    <lineage>
        <taxon>Bacteria</taxon>
        <taxon>Bacillati</taxon>
        <taxon>Actinomycetota</taxon>
        <taxon>Actinomycetes</taxon>
        <taxon>Geodermatophilales</taxon>
        <taxon>Geodermatophilaceae</taxon>
        <taxon>Blastococcus</taxon>
    </lineage>
</organism>
<dbReference type="SUPFAM" id="SSF55874">
    <property type="entry name" value="ATPase domain of HSP90 chaperone/DNA topoisomerase II/histidine kinase"/>
    <property type="match status" value="1"/>
</dbReference>
<evidence type="ECO:0000259" key="11">
    <source>
        <dbReference type="PROSITE" id="PS50109"/>
    </source>
</evidence>
<evidence type="ECO:0000256" key="8">
    <source>
        <dbReference type="ARBA" id="ARBA00023012"/>
    </source>
</evidence>
<gene>
    <name evidence="12" type="ORF">ACFSHS_22250</name>
</gene>
<dbReference type="Pfam" id="PF07730">
    <property type="entry name" value="HisKA_3"/>
    <property type="match status" value="1"/>
</dbReference>
<dbReference type="Proteomes" id="UP001597402">
    <property type="component" value="Unassembled WGS sequence"/>
</dbReference>
<keyword evidence="7" id="KW-0067">ATP-binding</keyword>
<dbReference type="PANTHER" id="PTHR24421:SF10">
    <property type="entry name" value="NITRATE_NITRITE SENSOR PROTEIN NARQ"/>
    <property type="match status" value="1"/>
</dbReference>
<feature type="region of interest" description="Disordered" evidence="9">
    <location>
        <begin position="424"/>
        <end position="447"/>
    </location>
</feature>
<feature type="domain" description="Histidine kinase" evidence="11">
    <location>
        <begin position="328"/>
        <end position="417"/>
    </location>
</feature>
<dbReference type="InterPro" id="IPR050482">
    <property type="entry name" value="Sensor_HK_TwoCompSys"/>
</dbReference>
<dbReference type="InterPro" id="IPR003594">
    <property type="entry name" value="HATPase_dom"/>
</dbReference>
<keyword evidence="5" id="KW-0547">Nucleotide-binding</keyword>
<evidence type="ECO:0000256" key="7">
    <source>
        <dbReference type="ARBA" id="ARBA00022840"/>
    </source>
</evidence>
<dbReference type="PROSITE" id="PS50109">
    <property type="entry name" value="HIS_KIN"/>
    <property type="match status" value="1"/>
</dbReference>
<feature type="transmembrane region" description="Helical" evidence="10">
    <location>
        <begin position="91"/>
        <end position="111"/>
    </location>
</feature>
<evidence type="ECO:0000313" key="13">
    <source>
        <dbReference type="Proteomes" id="UP001597402"/>
    </source>
</evidence>
<evidence type="ECO:0000256" key="2">
    <source>
        <dbReference type="ARBA" id="ARBA00012438"/>
    </source>
</evidence>
<feature type="transmembrane region" description="Helical" evidence="10">
    <location>
        <begin position="131"/>
        <end position="150"/>
    </location>
</feature>
<dbReference type="Pfam" id="PF23539">
    <property type="entry name" value="DUF7134"/>
    <property type="match status" value="1"/>
</dbReference>
<dbReference type="GO" id="GO:0016301">
    <property type="term" value="F:kinase activity"/>
    <property type="evidence" value="ECO:0007669"/>
    <property type="project" value="UniProtKB-KW"/>
</dbReference>
<keyword evidence="6 12" id="KW-0418">Kinase</keyword>
<evidence type="ECO:0000313" key="12">
    <source>
        <dbReference type="EMBL" id="MFD2094298.1"/>
    </source>
</evidence>
<keyword evidence="10" id="KW-0472">Membrane</keyword>
<dbReference type="RefSeq" id="WP_376881007.1">
    <property type="nucleotide sequence ID" value="NZ_JBHUHP010000030.1"/>
</dbReference>
<keyword evidence="10" id="KW-1133">Transmembrane helix</keyword>
<dbReference type="InterPro" id="IPR036890">
    <property type="entry name" value="HATPase_C_sf"/>
</dbReference>
<evidence type="ECO:0000256" key="10">
    <source>
        <dbReference type="SAM" id="Phobius"/>
    </source>
</evidence>
<keyword evidence="13" id="KW-1185">Reference proteome</keyword>
<evidence type="ECO:0000256" key="1">
    <source>
        <dbReference type="ARBA" id="ARBA00000085"/>
    </source>
</evidence>
<evidence type="ECO:0000256" key="3">
    <source>
        <dbReference type="ARBA" id="ARBA00022553"/>
    </source>
</evidence>
<dbReference type="SMART" id="SM00387">
    <property type="entry name" value="HATPase_c"/>
    <property type="match status" value="1"/>
</dbReference>